<dbReference type="InterPro" id="IPR015590">
    <property type="entry name" value="Aldehyde_DH_dom"/>
</dbReference>
<dbReference type="PROSITE" id="PS00687">
    <property type="entry name" value="ALDEHYDE_DEHYDR_GLU"/>
    <property type="match status" value="1"/>
</dbReference>
<evidence type="ECO:0000313" key="9">
    <source>
        <dbReference type="Proteomes" id="UP000291822"/>
    </source>
</evidence>
<evidence type="ECO:0000313" key="8">
    <source>
        <dbReference type="EMBL" id="TCI10165.1"/>
    </source>
</evidence>
<proteinExistence type="inferred from homology"/>
<dbReference type="Pfam" id="PF00171">
    <property type="entry name" value="Aldedh"/>
    <property type="match status" value="1"/>
</dbReference>
<gene>
    <name evidence="8" type="ORF">EZM97_14715</name>
</gene>
<dbReference type="EMBL" id="SJTG01000002">
    <property type="protein sequence ID" value="TCI10165.1"/>
    <property type="molecule type" value="Genomic_DNA"/>
</dbReference>
<evidence type="ECO:0000256" key="2">
    <source>
        <dbReference type="ARBA" id="ARBA00023002"/>
    </source>
</evidence>
<dbReference type="RefSeq" id="WP_131407919.1">
    <property type="nucleotide sequence ID" value="NZ_SJTG01000002.1"/>
</dbReference>
<dbReference type="InterPro" id="IPR016162">
    <property type="entry name" value="Ald_DH_N"/>
</dbReference>
<dbReference type="PANTHER" id="PTHR42804">
    <property type="entry name" value="ALDEHYDE DEHYDROGENASE"/>
    <property type="match status" value="1"/>
</dbReference>
<dbReference type="InterPro" id="IPR029510">
    <property type="entry name" value="Ald_DH_CS_GLU"/>
</dbReference>
<protein>
    <recommendedName>
        <fullName evidence="3">aldehyde dehydrogenase (NAD(+))</fullName>
        <ecNumber evidence="3">1.2.1.3</ecNumber>
    </recommendedName>
</protein>
<dbReference type="CDD" id="cd07138">
    <property type="entry name" value="ALDH_CddD_SSP0762"/>
    <property type="match status" value="1"/>
</dbReference>
<evidence type="ECO:0000256" key="6">
    <source>
        <dbReference type="RuleBase" id="RU003345"/>
    </source>
</evidence>
<feature type="domain" description="Aldehyde dehydrogenase" evidence="7">
    <location>
        <begin position="18"/>
        <end position="468"/>
    </location>
</feature>
<evidence type="ECO:0000256" key="3">
    <source>
        <dbReference type="ARBA" id="ARBA00024226"/>
    </source>
</evidence>
<organism evidence="8 9">
    <name type="scientific">Dyella soli</name>
    <dbReference type="NCBI Taxonomy" id="522319"/>
    <lineage>
        <taxon>Bacteria</taxon>
        <taxon>Pseudomonadati</taxon>
        <taxon>Pseudomonadota</taxon>
        <taxon>Gammaproteobacteria</taxon>
        <taxon>Lysobacterales</taxon>
        <taxon>Rhodanobacteraceae</taxon>
        <taxon>Dyella</taxon>
    </lineage>
</organism>
<comment type="caution">
    <text evidence="8">The sequence shown here is derived from an EMBL/GenBank/DDBJ whole genome shotgun (WGS) entry which is preliminary data.</text>
</comment>
<comment type="catalytic activity">
    <reaction evidence="4">
        <text>an aldehyde + NAD(+) + H2O = a carboxylate + NADH + 2 H(+)</text>
        <dbReference type="Rhea" id="RHEA:16185"/>
        <dbReference type="ChEBI" id="CHEBI:15377"/>
        <dbReference type="ChEBI" id="CHEBI:15378"/>
        <dbReference type="ChEBI" id="CHEBI:17478"/>
        <dbReference type="ChEBI" id="CHEBI:29067"/>
        <dbReference type="ChEBI" id="CHEBI:57540"/>
        <dbReference type="ChEBI" id="CHEBI:57945"/>
        <dbReference type="EC" id="1.2.1.3"/>
    </reaction>
</comment>
<dbReference type="InterPro" id="IPR016160">
    <property type="entry name" value="Ald_DH_CS_CYS"/>
</dbReference>
<dbReference type="Gene3D" id="3.40.605.10">
    <property type="entry name" value="Aldehyde Dehydrogenase, Chain A, domain 1"/>
    <property type="match status" value="1"/>
</dbReference>
<dbReference type="EC" id="1.2.1.3" evidence="3"/>
<dbReference type="SUPFAM" id="SSF53720">
    <property type="entry name" value="ALDH-like"/>
    <property type="match status" value="1"/>
</dbReference>
<dbReference type="InterPro" id="IPR016161">
    <property type="entry name" value="Ald_DH/histidinol_DH"/>
</dbReference>
<reference evidence="8 9" key="1">
    <citation type="submission" date="2019-02" db="EMBL/GenBank/DDBJ databases">
        <title>Dyella amyloliquefaciens sp. nov., isolated from forest soil.</title>
        <authorList>
            <person name="Gao Z.-H."/>
            <person name="Qiu L.-H."/>
        </authorList>
    </citation>
    <scope>NUCLEOTIDE SEQUENCE [LARGE SCALE GENOMIC DNA]</scope>
    <source>
        <strain evidence="8 9">KACC 12747</strain>
    </source>
</reference>
<sequence length="477" mass="51315">MQRIEHVYINGEFVVPHGQEWFDLHNPSTEEVIGQVRLGDEQDAQRAIAAAKSAFPAWSRTTREERIDALQRMRKAIAAREDALMEAVVTEYGAPRARGRWMATYPADVIMQAIEALRSFEFEEQAGSARVILTPVGVAGLITPWNSDAGFICNKLATALAAGCTAVIKPSEMSAMQTQVVIEALHEAGLPKGVFNIVNGRGDVVGETIARHPDIAKVSFTGSSAVGQHLIGAGAETMKRVTLELGGKSPTVVLDDADFASIMPLVLQAGFANSGQACIAGTRILVPRQRLPEFEHVAKAAVAQVKSGDPRDATTDIGPMVSAKQWERVQGYIRLGIEEGAQVLAGGEGRPDGLRVGWFVKPTIFTGANNQMRIAREEIFGPVLTIIPYDGEADAIAIANDTRYGLSAVVLGKDIERCERVARQIDAGRVLVNTLAHEPRAPFGGFKQSGLGREMGRWGIGAYLEPKTLLMATGVSL</sequence>
<dbReference type="FunFam" id="3.40.605.10:FF:000007">
    <property type="entry name" value="NAD/NADP-dependent betaine aldehyde dehydrogenase"/>
    <property type="match status" value="1"/>
</dbReference>
<name>A0A4R0YQI0_9GAMM</name>
<evidence type="ECO:0000259" key="7">
    <source>
        <dbReference type="Pfam" id="PF00171"/>
    </source>
</evidence>
<accession>A0A4R0YQI0</accession>
<dbReference type="Proteomes" id="UP000291822">
    <property type="component" value="Unassembled WGS sequence"/>
</dbReference>
<dbReference type="PANTHER" id="PTHR42804:SF1">
    <property type="entry name" value="ALDEHYDE DEHYDROGENASE-RELATED"/>
    <property type="match status" value="1"/>
</dbReference>
<keyword evidence="2 6" id="KW-0560">Oxidoreductase</keyword>
<evidence type="ECO:0000256" key="1">
    <source>
        <dbReference type="ARBA" id="ARBA00009986"/>
    </source>
</evidence>
<dbReference type="InterPro" id="IPR016163">
    <property type="entry name" value="Ald_DH_C"/>
</dbReference>
<dbReference type="GO" id="GO:0004029">
    <property type="term" value="F:aldehyde dehydrogenase (NAD+) activity"/>
    <property type="evidence" value="ECO:0007669"/>
    <property type="project" value="UniProtKB-EC"/>
</dbReference>
<dbReference type="AlphaFoldDB" id="A0A4R0YQI0"/>
<evidence type="ECO:0000256" key="5">
    <source>
        <dbReference type="PROSITE-ProRule" id="PRU10007"/>
    </source>
</evidence>
<feature type="active site" evidence="5">
    <location>
        <position position="244"/>
    </location>
</feature>
<comment type="similarity">
    <text evidence="1 6">Belongs to the aldehyde dehydrogenase family.</text>
</comment>
<dbReference type="PROSITE" id="PS00070">
    <property type="entry name" value="ALDEHYDE_DEHYDR_CYS"/>
    <property type="match status" value="1"/>
</dbReference>
<keyword evidence="9" id="KW-1185">Reference proteome</keyword>
<dbReference type="Gene3D" id="3.40.309.10">
    <property type="entry name" value="Aldehyde Dehydrogenase, Chain A, domain 2"/>
    <property type="match status" value="1"/>
</dbReference>
<evidence type="ECO:0000256" key="4">
    <source>
        <dbReference type="ARBA" id="ARBA00049194"/>
    </source>
</evidence>
<dbReference type="FunFam" id="3.40.309.10:FF:000012">
    <property type="entry name" value="Betaine aldehyde dehydrogenase"/>
    <property type="match status" value="1"/>
</dbReference>